<keyword evidence="2" id="KW-0732">Signal</keyword>
<dbReference type="EMBL" id="CAICTM010000725">
    <property type="protein sequence ID" value="CAB9515605.1"/>
    <property type="molecule type" value="Genomic_DNA"/>
</dbReference>
<evidence type="ECO:0008006" key="5">
    <source>
        <dbReference type="Google" id="ProtNLM"/>
    </source>
</evidence>
<proteinExistence type="predicted"/>
<name>A0A9N8HKF0_9STRA</name>
<organism evidence="3 4">
    <name type="scientific">Seminavis robusta</name>
    <dbReference type="NCBI Taxonomy" id="568900"/>
    <lineage>
        <taxon>Eukaryota</taxon>
        <taxon>Sar</taxon>
        <taxon>Stramenopiles</taxon>
        <taxon>Ochrophyta</taxon>
        <taxon>Bacillariophyta</taxon>
        <taxon>Bacillariophyceae</taxon>
        <taxon>Bacillariophycidae</taxon>
        <taxon>Naviculales</taxon>
        <taxon>Naviculaceae</taxon>
        <taxon>Seminavis</taxon>
    </lineage>
</organism>
<reference evidence="3" key="1">
    <citation type="submission" date="2020-06" db="EMBL/GenBank/DDBJ databases">
        <authorList>
            <consortium name="Plant Systems Biology data submission"/>
        </authorList>
    </citation>
    <scope>NUCLEOTIDE SEQUENCE</scope>
    <source>
        <strain evidence="3">D6</strain>
    </source>
</reference>
<comment type="caution">
    <text evidence="3">The sequence shown here is derived from an EMBL/GenBank/DDBJ whole genome shotgun (WGS) entry which is preliminary data.</text>
</comment>
<protein>
    <recommendedName>
        <fullName evidence="5">Secreted protein</fullName>
    </recommendedName>
</protein>
<dbReference type="Proteomes" id="UP001153069">
    <property type="component" value="Unassembled WGS sequence"/>
</dbReference>
<evidence type="ECO:0000256" key="1">
    <source>
        <dbReference type="SAM" id="MobiDB-lite"/>
    </source>
</evidence>
<feature type="chain" id="PRO_5040137425" description="Secreted protein" evidence="2">
    <location>
        <begin position="25"/>
        <end position="105"/>
    </location>
</feature>
<dbReference type="AlphaFoldDB" id="A0A9N8HKF0"/>
<evidence type="ECO:0000313" key="4">
    <source>
        <dbReference type="Proteomes" id="UP001153069"/>
    </source>
</evidence>
<accession>A0A9N8HKF0</accession>
<evidence type="ECO:0000256" key="2">
    <source>
        <dbReference type="SAM" id="SignalP"/>
    </source>
</evidence>
<feature type="region of interest" description="Disordered" evidence="1">
    <location>
        <begin position="80"/>
        <end position="105"/>
    </location>
</feature>
<gene>
    <name evidence="3" type="ORF">SEMRO_726_G193510.1</name>
</gene>
<feature type="signal peptide" evidence="2">
    <location>
        <begin position="1"/>
        <end position="24"/>
    </location>
</feature>
<evidence type="ECO:0000313" key="3">
    <source>
        <dbReference type="EMBL" id="CAB9515605.1"/>
    </source>
</evidence>
<keyword evidence="4" id="KW-1185">Reference proteome</keyword>
<sequence>MMSSTRFFLFLTVLLQAVYTPCNALNFPLLPGTPPVLCSLVDGPWYLCDQAENFDAQAVPSLYASIATFFNFGDATGQDAEVEEAPAGDGGARRQLRKGANDEEK</sequence>